<keyword evidence="5 8" id="KW-0560">Oxidoreductase</keyword>
<evidence type="ECO:0000256" key="6">
    <source>
        <dbReference type="ARBA" id="ARBA00023004"/>
    </source>
</evidence>
<evidence type="ECO:0000256" key="5">
    <source>
        <dbReference type="ARBA" id="ARBA00023002"/>
    </source>
</evidence>
<dbReference type="PANTHER" id="PTHR46696:SF5">
    <property type="entry name" value="CYTOCHROME P450 BJ-1"/>
    <property type="match status" value="1"/>
</dbReference>
<evidence type="ECO:0000256" key="8">
    <source>
        <dbReference type="RuleBase" id="RU000461"/>
    </source>
</evidence>
<keyword evidence="6 8" id="KW-0408">Iron</keyword>
<accession>A0A100JUU9</accession>
<dbReference type="InterPro" id="IPR001128">
    <property type="entry name" value="Cyt_P450"/>
</dbReference>
<dbReference type="Pfam" id="PF00067">
    <property type="entry name" value="p450"/>
    <property type="match status" value="1"/>
</dbReference>
<dbReference type="PRINTS" id="PR00385">
    <property type="entry name" value="P450"/>
</dbReference>
<dbReference type="PROSITE" id="PS00086">
    <property type="entry name" value="CYTOCHROME_P450"/>
    <property type="match status" value="1"/>
</dbReference>
<evidence type="ECO:0000256" key="3">
    <source>
        <dbReference type="ARBA" id="ARBA00022617"/>
    </source>
</evidence>
<evidence type="ECO:0000256" key="9">
    <source>
        <dbReference type="SAM" id="MobiDB-lite"/>
    </source>
</evidence>
<reference evidence="10 11" key="2">
    <citation type="journal article" date="2016" name="Genome Announc.">
        <title>Draft Genome Sequences of Streptomyces scabiei S58, Streptomyces turgidiscabies T45, and Streptomyces acidiscabies a10, the Pathogens of Potato Common Scab, Isolated in Japan.</title>
        <authorList>
            <person name="Tomihama T."/>
            <person name="Nishi Y."/>
            <person name="Sakai M."/>
            <person name="Ikenaga M."/>
            <person name="Okubo T."/>
            <person name="Ikeda S."/>
        </authorList>
    </citation>
    <scope>NUCLEOTIDE SEQUENCE [LARGE SCALE GENOMIC DNA]</scope>
    <source>
        <strain evidence="10 11">S58</strain>
    </source>
</reference>
<comment type="cofactor">
    <cofactor evidence="1">
        <name>heme</name>
        <dbReference type="ChEBI" id="CHEBI:30413"/>
    </cofactor>
</comment>
<sequence length="435" mass="47035">MSQVETSGGTASRSGTSGGDRPRTGAVPDDEVIRLPMTGEGPLDPPAAWERLRERCPVATVELPSGDRATFVSRYDDVRALLSDPRFARPRAGDDSARLSADGSGGVAADASSAYPLAIPEAGEPHLRWRRQVGRYFTAKRMAALRPGMTRIAGSLLDDMIESGQPADLKAALGFPLPVYVICELLGAPTGDRDRFSHWSDAFLNVSRFSKEETRTAFTEFTRYMADLVAAKRSEPGEDLLSMLVVDSAALPEAERLTDAELLATGMGLLVAGHETTANMIGKMAALLLADRRRWEQLLADPSLVRTAVEEVLRFDANLSAFGMRRHLSEDVDLGGELLPGGTTVFCGMSSANRDDRVFSSPAEMDLTRSPNPHLTFGAGPHSCLGQALARTELQVVLEVLLHRLPTLELAVPPAELRRLEGLLVGGLREVPVRW</sequence>
<dbReference type="EMBL" id="BCMM01000037">
    <property type="protein sequence ID" value="GAQ66105.1"/>
    <property type="molecule type" value="Genomic_DNA"/>
</dbReference>
<evidence type="ECO:0000256" key="1">
    <source>
        <dbReference type="ARBA" id="ARBA00001971"/>
    </source>
</evidence>
<dbReference type="PANTHER" id="PTHR46696">
    <property type="entry name" value="P450, PUTATIVE (EUROFUNG)-RELATED"/>
    <property type="match status" value="1"/>
</dbReference>
<dbReference type="PRINTS" id="PR00359">
    <property type="entry name" value="BP450"/>
</dbReference>
<evidence type="ECO:0000256" key="2">
    <source>
        <dbReference type="ARBA" id="ARBA00010617"/>
    </source>
</evidence>
<comment type="similarity">
    <text evidence="2 8">Belongs to the cytochrome P450 family.</text>
</comment>
<reference evidence="11" key="3">
    <citation type="submission" date="2016-02" db="EMBL/GenBank/DDBJ databases">
        <title>Draft genome of pathogenic Streptomyces sp. in Japan.</title>
        <authorList>
            <person name="Tomihama T."/>
            <person name="Ikenaga M."/>
            <person name="Sakai M."/>
            <person name="Okubo T."/>
            <person name="Ikeda S."/>
        </authorList>
    </citation>
    <scope>NUCLEOTIDE SEQUENCE [LARGE SCALE GENOMIC DNA]</scope>
    <source>
        <strain evidence="11">S58</strain>
    </source>
</reference>
<feature type="region of interest" description="Disordered" evidence="9">
    <location>
        <begin position="1"/>
        <end position="47"/>
    </location>
</feature>
<protein>
    <submittedName>
        <fullName evidence="10">Cytochrome P450 105A3</fullName>
    </submittedName>
</protein>
<dbReference type="GO" id="GO:0016705">
    <property type="term" value="F:oxidoreductase activity, acting on paired donors, with incorporation or reduction of molecular oxygen"/>
    <property type="evidence" value="ECO:0007669"/>
    <property type="project" value="InterPro"/>
</dbReference>
<dbReference type="CDD" id="cd11031">
    <property type="entry name" value="Cyp158A-like"/>
    <property type="match status" value="1"/>
</dbReference>
<evidence type="ECO:0000256" key="4">
    <source>
        <dbReference type="ARBA" id="ARBA00022723"/>
    </source>
</evidence>
<evidence type="ECO:0000313" key="10">
    <source>
        <dbReference type="EMBL" id="GAQ66105.1"/>
    </source>
</evidence>
<dbReference type="GO" id="GO:0005506">
    <property type="term" value="F:iron ion binding"/>
    <property type="evidence" value="ECO:0007669"/>
    <property type="project" value="InterPro"/>
</dbReference>
<evidence type="ECO:0000313" key="11">
    <source>
        <dbReference type="Proteomes" id="UP000067448"/>
    </source>
</evidence>
<reference evidence="11" key="1">
    <citation type="submission" date="2015-11" db="EMBL/GenBank/DDBJ databases">
        <authorList>
            <consortium name="Cross-ministerial Strategic Innovation Promotion Program (SIP) consortium"/>
            <person name="Tomihama T."/>
            <person name="Ikenaga M."/>
            <person name="Sakai M."/>
            <person name="Okubo T."/>
            <person name="Ikeda S."/>
        </authorList>
    </citation>
    <scope>NUCLEOTIDE SEQUENCE [LARGE SCALE GENOMIC DNA]</scope>
    <source>
        <strain evidence="11">S58</strain>
    </source>
</reference>
<keyword evidence="3 8" id="KW-0349">Heme</keyword>
<evidence type="ECO:0000256" key="7">
    <source>
        <dbReference type="ARBA" id="ARBA00023033"/>
    </source>
</evidence>
<organism evidence="10 11">
    <name type="scientific">Streptomyces scabiei</name>
    <dbReference type="NCBI Taxonomy" id="1930"/>
    <lineage>
        <taxon>Bacteria</taxon>
        <taxon>Bacillati</taxon>
        <taxon>Actinomycetota</taxon>
        <taxon>Actinomycetes</taxon>
        <taxon>Kitasatosporales</taxon>
        <taxon>Streptomycetaceae</taxon>
        <taxon>Streptomyces</taxon>
    </lineage>
</organism>
<keyword evidence="7 8" id="KW-0503">Monooxygenase</keyword>
<dbReference type="InterPro" id="IPR002397">
    <property type="entry name" value="Cyt_P450_B"/>
</dbReference>
<dbReference type="InterPro" id="IPR017972">
    <property type="entry name" value="Cyt_P450_CS"/>
</dbReference>
<comment type="caution">
    <text evidence="10">The sequence shown here is derived from an EMBL/GenBank/DDBJ whole genome shotgun (WGS) entry which is preliminary data.</text>
</comment>
<keyword evidence="4 8" id="KW-0479">Metal-binding</keyword>
<name>A0A100JUU9_STRSC</name>
<dbReference type="Proteomes" id="UP000067448">
    <property type="component" value="Unassembled WGS sequence"/>
</dbReference>
<dbReference type="GO" id="GO:0004497">
    <property type="term" value="F:monooxygenase activity"/>
    <property type="evidence" value="ECO:0007669"/>
    <property type="project" value="UniProtKB-KW"/>
</dbReference>
<dbReference type="Gene3D" id="1.10.630.10">
    <property type="entry name" value="Cytochrome P450"/>
    <property type="match status" value="1"/>
</dbReference>
<dbReference type="GO" id="GO:0020037">
    <property type="term" value="F:heme binding"/>
    <property type="evidence" value="ECO:0007669"/>
    <property type="project" value="InterPro"/>
</dbReference>
<gene>
    <name evidence="10" type="ORF">SsS58_06535</name>
</gene>
<proteinExistence type="inferred from homology"/>
<feature type="compositionally biased region" description="Low complexity" evidence="9">
    <location>
        <begin position="1"/>
        <end position="15"/>
    </location>
</feature>
<dbReference type="InterPro" id="IPR036396">
    <property type="entry name" value="Cyt_P450_sf"/>
</dbReference>
<dbReference type="SUPFAM" id="SSF48264">
    <property type="entry name" value="Cytochrome P450"/>
    <property type="match status" value="1"/>
</dbReference>
<dbReference type="OrthoDB" id="3218463at2"/>
<dbReference type="FunFam" id="1.10.630.10:FF:000018">
    <property type="entry name" value="Cytochrome P450 monooxygenase"/>
    <property type="match status" value="1"/>
</dbReference>
<dbReference type="AlphaFoldDB" id="A0A100JUU9"/>
<dbReference type="RefSeq" id="WP_059083391.1">
    <property type="nucleotide sequence ID" value="NZ_BCMM01000037.1"/>
</dbReference>